<accession>A0ABU3SF79</accession>
<name>A0ABU3SF79_9HYPH</name>
<comment type="caution">
    <text evidence="1">The sequence shown here is derived from an EMBL/GenBank/DDBJ whole genome shotgun (WGS) entry which is preliminary data.</text>
</comment>
<gene>
    <name evidence="1" type="ORF">RKE40_24310</name>
</gene>
<evidence type="ECO:0008006" key="3">
    <source>
        <dbReference type="Google" id="ProtNLM"/>
    </source>
</evidence>
<organism evidence="1 2">
    <name type="scientific">Bosea rubneri</name>
    <dbReference type="NCBI Taxonomy" id="3075434"/>
    <lineage>
        <taxon>Bacteria</taxon>
        <taxon>Pseudomonadati</taxon>
        <taxon>Pseudomonadota</taxon>
        <taxon>Alphaproteobacteria</taxon>
        <taxon>Hyphomicrobiales</taxon>
        <taxon>Boseaceae</taxon>
        <taxon>Bosea</taxon>
    </lineage>
</organism>
<keyword evidence="2" id="KW-1185">Reference proteome</keyword>
<evidence type="ECO:0000313" key="2">
    <source>
        <dbReference type="Proteomes" id="UP001254257"/>
    </source>
</evidence>
<dbReference type="RefSeq" id="WP_316020778.1">
    <property type="nucleotide sequence ID" value="NZ_JAWDID010000056.1"/>
</dbReference>
<sequence>MEQAIDHPPDRLSTYKQAADALGLPYFKIQRAAARGELPTYSLLNGRKYVKLRDIEARIRVHN</sequence>
<dbReference type="EMBL" id="JAWDID010000056">
    <property type="protein sequence ID" value="MDU0343032.1"/>
    <property type="molecule type" value="Genomic_DNA"/>
</dbReference>
<protein>
    <recommendedName>
        <fullName evidence="3">Helix-turn-helix domain-containing protein</fullName>
    </recommendedName>
</protein>
<evidence type="ECO:0000313" key="1">
    <source>
        <dbReference type="EMBL" id="MDU0343032.1"/>
    </source>
</evidence>
<proteinExistence type="predicted"/>
<reference evidence="1 2" key="1">
    <citation type="submission" date="2023-09" db="EMBL/GenBank/DDBJ databases">
        <title>Whole genome shotgun sequencing (WGS) of Bosea sp. ZW T0_25, isolated from stored onions (Allium cepa).</title>
        <authorList>
            <person name="Stoll D.A."/>
            <person name="Huch M."/>
        </authorList>
    </citation>
    <scope>NUCLEOTIDE SEQUENCE [LARGE SCALE GENOMIC DNA]</scope>
    <source>
        <strain evidence="1 2">ZW T0_25</strain>
    </source>
</reference>
<dbReference type="Proteomes" id="UP001254257">
    <property type="component" value="Unassembled WGS sequence"/>
</dbReference>